<reference evidence="7" key="2">
    <citation type="submission" date="2023-06" db="EMBL/GenBank/DDBJ databases">
        <authorList>
            <consortium name="Lawrence Berkeley National Laboratory"/>
            <person name="Haridas S."/>
            <person name="Hensen N."/>
            <person name="Bonometti L."/>
            <person name="Westerberg I."/>
            <person name="Brannstrom I.O."/>
            <person name="Guillou S."/>
            <person name="Cros-Aarteil S."/>
            <person name="Calhoun S."/>
            <person name="Kuo A."/>
            <person name="Mondo S."/>
            <person name="Pangilinan J."/>
            <person name="Riley R."/>
            <person name="Labutti K."/>
            <person name="Andreopoulos B."/>
            <person name="Lipzen A."/>
            <person name="Chen C."/>
            <person name="Yanf M."/>
            <person name="Daum C."/>
            <person name="Ng V."/>
            <person name="Clum A."/>
            <person name="Steindorff A."/>
            <person name="Ohm R."/>
            <person name="Martin F."/>
            <person name="Silar P."/>
            <person name="Natvig D."/>
            <person name="Lalanne C."/>
            <person name="Gautier V."/>
            <person name="Ament-Velasquez S.L."/>
            <person name="Kruys A."/>
            <person name="Hutchinson M.I."/>
            <person name="Powell A.J."/>
            <person name="Barry K."/>
            <person name="Miller A.N."/>
            <person name="Grigoriev I.V."/>
            <person name="Debuchy R."/>
            <person name="Gladieux P."/>
            <person name="Thoren M.H."/>
            <person name="Johannesson H."/>
        </authorList>
    </citation>
    <scope>NUCLEOTIDE SEQUENCE</scope>
    <source>
        <strain evidence="7">SMH4131-1</strain>
    </source>
</reference>
<comment type="caution">
    <text evidence="7">The sequence shown here is derived from an EMBL/GenBank/DDBJ whole genome shotgun (WGS) entry which is preliminary data.</text>
</comment>
<dbReference type="InterPro" id="IPR002993">
    <property type="entry name" value="ODC_AZ"/>
</dbReference>
<dbReference type="SUPFAM" id="SSF55729">
    <property type="entry name" value="Acyl-CoA N-acyltransferases (Nat)"/>
    <property type="match status" value="1"/>
</dbReference>
<evidence type="ECO:0000256" key="3">
    <source>
        <dbReference type="ARBA" id="ARBA00011486"/>
    </source>
</evidence>
<accession>A0AAE0IL10</accession>
<dbReference type="InterPro" id="IPR016181">
    <property type="entry name" value="Acyl_CoA_acyltransferase"/>
</dbReference>
<gene>
    <name evidence="7" type="ORF">B0T19DRAFT_399899</name>
</gene>
<evidence type="ECO:0000313" key="7">
    <source>
        <dbReference type="EMBL" id="KAK3326984.1"/>
    </source>
</evidence>
<dbReference type="PANTHER" id="PTHR10279">
    <property type="entry name" value="ORNITHINE DECARBOXYLASE ANTIZYME"/>
    <property type="match status" value="1"/>
</dbReference>
<comment type="subunit">
    <text evidence="3">Interacts with ODC and thereby sterically blocks ODC homodimerization.</text>
</comment>
<reference evidence="7" key="1">
    <citation type="journal article" date="2023" name="Mol. Phylogenet. Evol.">
        <title>Genome-scale phylogeny and comparative genomics of the fungal order Sordariales.</title>
        <authorList>
            <person name="Hensen N."/>
            <person name="Bonometti L."/>
            <person name="Westerberg I."/>
            <person name="Brannstrom I.O."/>
            <person name="Guillou S."/>
            <person name="Cros-Aarteil S."/>
            <person name="Calhoun S."/>
            <person name="Haridas S."/>
            <person name="Kuo A."/>
            <person name="Mondo S."/>
            <person name="Pangilinan J."/>
            <person name="Riley R."/>
            <person name="LaButti K."/>
            <person name="Andreopoulos B."/>
            <person name="Lipzen A."/>
            <person name="Chen C."/>
            <person name="Yan M."/>
            <person name="Daum C."/>
            <person name="Ng V."/>
            <person name="Clum A."/>
            <person name="Steindorff A."/>
            <person name="Ohm R.A."/>
            <person name="Martin F."/>
            <person name="Silar P."/>
            <person name="Natvig D.O."/>
            <person name="Lalanne C."/>
            <person name="Gautier V."/>
            <person name="Ament-Velasquez S.L."/>
            <person name="Kruys A."/>
            <person name="Hutchinson M.I."/>
            <person name="Powell A.J."/>
            <person name="Barry K."/>
            <person name="Miller A.N."/>
            <person name="Grigoriev I.V."/>
            <person name="Debuchy R."/>
            <person name="Gladieux P."/>
            <person name="Hiltunen Thoren M."/>
            <person name="Johannesson H."/>
        </authorList>
    </citation>
    <scope>NUCLEOTIDE SEQUENCE</scope>
    <source>
        <strain evidence="7">SMH4131-1</strain>
    </source>
</reference>
<dbReference type="Pfam" id="PF02100">
    <property type="entry name" value="ODC_AZ"/>
    <property type="match status" value="1"/>
</dbReference>
<evidence type="ECO:0000256" key="5">
    <source>
        <dbReference type="ARBA" id="ARBA00022758"/>
    </source>
</evidence>
<dbReference type="GO" id="GO:0075523">
    <property type="term" value="P:viral translational frameshifting"/>
    <property type="evidence" value="ECO:0007669"/>
    <property type="project" value="UniProtKB-KW"/>
</dbReference>
<dbReference type="AlphaFoldDB" id="A0AAE0IL10"/>
<feature type="region of interest" description="Disordered" evidence="6">
    <location>
        <begin position="81"/>
        <end position="108"/>
    </location>
</feature>
<evidence type="ECO:0000313" key="8">
    <source>
        <dbReference type="Proteomes" id="UP001286456"/>
    </source>
</evidence>
<dbReference type="EMBL" id="JAUEPO010000003">
    <property type="protein sequence ID" value="KAK3326984.1"/>
    <property type="molecule type" value="Genomic_DNA"/>
</dbReference>
<dbReference type="Proteomes" id="UP001286456">
    <property type="component" value="Unassembled WGS sequence"/>
</dbReference>
<evidence type="ECO:0000256" key="2">
    <source>
        <dbReference type="ARBA" id="ARBA00008796"/>
    </source>
</evidence>
<comment type="similarity">
    <text evidence="2">Belongs to the ODC antizyme family.</text>
</comment>
<keyword evidence="5" id="KW-0688">Ribosomal frameshifting</keyword>
<organism evidence="7 8">
    <name type="scientific">Cercophora scortea</name>
    <dbReference type="NCBI Taxonomy" id="314031"/>
    <lineage>
        <taxon>Eukaryota</taxon>
        <taxon>Fungi</taxon>
        <taxon>Dikarya</taxon>
        <taxon>Ascomycota</taxon>
        <taxon>Pezizomycotina</taxon>
        <taxon>Sordariomycetes</taxon>
        <taxon>Sordariomycetidae</taxon>
        <taxon>Sordariales</taxon>
        <taxon>Lasiosphaeriaceae</taxon>
        <taxon>Cercophora</taxon>
    </lineage>
</organism>
<evidence type="ECO:0000256" key="6">
    <source>
        <dbReference type="SAM" id="MobiDB-lite"/>
    </source>
</evidence>
<evidence type="ECO:0000256" key="1">
    <source>
        <dbReference type="ARBA" id="ARBA00002307"/>
    </source>
</evidence>
<dbReference type="Gene3D" id="3.40.630.60">
    <property type="match status" value="1"/>
</dbReference>
<dbReference type="GO" id="GO:0005634">
    <property type="term" value="C:nucleus"/>
    <property type="evidence" value="ECO:0007669"/>
    <property type="project" value="TreeGrafter"/>
</dbReference>
<dbReference type="InterPro" id="IPR038581">
    <property type="entry name" value="ODC_AZ_sf"/>
</dbReference>
<keyword evidence="8" id="KW-1185">Reference proteome</keyword>
<evidence type="ECO:0000256" key="4">
    <source>
        <dbReference type="ARBA" id="ARBA00017712"/>
    </source>
</evidence>
<proteinExistence type="inferred from homology"/>
<dbReference type="GO" id="GO:0045732">
    <property type="term" value="P:positive regulation of protein catabolic process"/>
    <property type="evidence" value="ECO:0007669"/>
    <property type="project" value="TreeGrafter"/>
</dbReference>
<name>A0AAE0IL10_9PEZI</name>
<protein>
    <recommendedName>
        <fullName evidence="4">Ornithine decarboxylase antizyme</fullName>
    </recommendedName>
</protein>
<dbReference type="PANTHER" id="PTHR10279:SF10">
    <property type="entry name" value="ORNITHINE DECARBOXYLASE ANTIZYME"/>
    <property type="match status" value="1"/>
</dbReference>
<comment type="function">
    <text evidence="1">Ornithine decarboxylase (ODC) antizyme protein that negatively regulates ODC activity and intracellular polyamine biosynthesis in response to increased intracellular polyamine levels. Binds to ODC monomers, inhibiting the assembly of the functional ODC homodimer, and targets the monomers for ubiquitin-independent proteolytic destruction by the 26S proteasome.</text>
</comment>
<dbReference type="GO" id="GO:0008073">
    <property type="term" value="F:ornithine decarboxylase inhibitor activity"/>
    <property type="evidence" value="ECO:0007669"/>
    <property type="project" value="InterPro"/>
</dbReference>
<dbReference type="GO" id="GO:0005737">
    <property type="term" value="C:cytoplasm"/>
    <property type="evidence" value="ECO:0007669"/>
    <property type="project" value="TreeGrafter"/>
</dbReference>
<sequence>MAPMKQDNNNYSSNYYGKDVDRHEQEANILASCYLVDPSAASLKGLHYCTTGVTGAECPPLAAITSTNQLALTPKTYANSRSSASISSSHGRHGSSRVNTSREHRRGGAALRIREECERFFCEMLRAMFLGERNAASQRSGLTSVYHHHHQHNTNNTNTTNNNITNNNTNGSGSFAGSSASAIASYGQLTPPDDYPIANKSLMASRGVGGTAAGGGMTGAHHRIDAWLEIWDYAGGSSFRAFVAEDMTTRADDTKSLFVFFDEHVLSRDLKKALVALIELAEGPLSCEHMVICLDRSIPREETTALTKGLQWAGFALTTLRLWSGGRDVVSDRWLFMGMEV</sequence>